<comment type="caution">
    <text evidence="2">The sequence shown here is derived from an EMBL/GenBank/DDBJ whole genome shotgun (WGS) entry which is preliminary data.</text>
</comment>
<sequence length="42" mass="4443">MKTINKASNYAHEAVDKAASAATHAAEAFDEKGGELKKPRNA</sequence>
<feature type="compositionally biased region" description="Basic and acidic residues" evidence="1">
    <location>
        <begin position="27"/>
        <end position="42"/>
    </location>
</feature>
<organism evidence="2 3">
    <name type="scientific">Methyloglobulus morosus KoM1</name>
    <dbReference type="NCBI Taxonomy" id="1116472"/>
    <lineage>
        <taxon>Bacteria</taxon>
        <taxon>Pseudomonadati</taxon>
        <taxon>Pseudomonadota</taxon>
        <taxon>Gammaproteobacteria</taxon>
        <taxon>Methylococcales</taxon>
        <taxon>Methylococcaceae</taxon>
        <taxon>Methyloglobulus</taxon>
    </lineage>
</organism>
<name>V5E1Z3_9GAMM</name>
<evidence type="ECO:0000313" key="3">
    <source>
        <dbReference type="Proteomes" id="UP000017842"/>
    </source>
</evidence>
<dbReference type="AlphaFoldDB" id="V5E1Z3"/>
<evidence type="ECO:0000256" key="1">
    <source>
        <dbReference type="SAM" id="MobiDB-lite"/>
    </source>
</evidence>
<dbReference type="Proteomes" id="UP000017842">
    <property type="component" value="Unassembled WGS sequence"/>
</dbReference>
<reference evidence="2 3" key="1">
    <citation type="journal article" date="2013" name="Genome Announc.">
        <title>Draft Genome Sequence of the Methanotrophic Gammaproteobacterium Methyloglobulus morosus DSM 22980 Strain KoM1.</title>
        <authorList>
            <person name="Poehlein A."/>
            <person name="Deutzmann J.S."/>
            <person name="Daniel R."/>
            <person name="Simeonova D.D."/>
        </authorList>
    </citation>
    <scope>NUCLEOTIDE SEQUENCE [LARGE SCALE GENOMIC DNA]</scope>
    <source>
        <strain evidence="2 3">KoM1</strain>
    </source>
</reference>
<accession>V5E1Z3</accession>
<evidence type="ECO:0000313" key="2">
    <source>
        <dbReference type="EMBL" id="ESS73571.1"/>
    </source>
</evidence>
<gene>
    <name evidence="2" type="ORF">MGMO_16c00050</name>
</gene>
<dbReference type="RefSeq" id="WP_023493469.1">
    <property type="nucleotide sequence ID" value="NZ_AYLO01000016.1"/>
</dbReference>
<keyword evidence="3" id="KW-1185">Reference proteome</keyword>
<protein>
    <submittedName>
        <fullName evidence="2">Uncharacterized protein</fullName>
    </submittedName>
</protein>
<feature type="region of interest" description="Disordered" evidence="1">
    <location>
        <begin position="16"/>
        <end position="42"/>
    </location>
</feature>
<dbReference type="STRING" id="1116472.MGMO_16c00050"/>
<proteinExistence type="predicted"/>
<feature type="compositionally biased region" description="Low complexity" evidence="1">
    <location>
        <begin position="17"/>
        <end position="26"/>
    </location>
</feature>
<dbReference type="EMBL" id="AYLO01000016">
    <property type="protein sequence ID" value="ESS73571.1"/>
    <property type="molecule type" value="Genomic_DNA"/>
</dbReference>